<dbReference type="PANTHER" id="PTHR45677">
    <property type="entry name" value="GLUTAMATE DECARBOXYLASE-RELATED"/>
    <property type="match status" value="1"/>
</dbReference>
<comment type="cofactor">
    <cofactor evidence="1 6 7">
        <name>pyridoxal 5'-phosphate</name>
        <dbReference type="ChEBI" id="CHEBI:597326"/>
    </cofactor>
</comment>
<evidence type="ECO:0000313" key="9">
    <source>
        <dbReference type="Proteomes" id="UP000663720"/>
    </source>
</evidence>
<reference evidence="8" key="1">
    <citation type="journal article" date="2021" name="Microb. Physiol.">
        <title>Proteogenomic Insights into the Physiology of Marine, Sulfate-Reducing, Filamentous Desulfonema limicola and Desulfonema magnum.</title>
        <authorList>
            <person name="Schnaars V."/>
            <person name="Wohlbrand L."/>
            <person name="Scheve S."/>
            <person name="Hinrichs C."/>
            <person name="Reinhardt R."/>
            <person name="Rabus R."/>
        </authorList>
    </citation>
    <scope>NUCLEOTIDE SEQUENCE</scope>
    <source>
        <strain evidence="8">5ac10</strain>
    </source>
</reference>
<dbReference type="RefSeq" id="WP_207690131.1">
    <property type="nucleotide sequence ID" value="NZ_CP061799.1"/>
</dbReference>
<dbReference type="InterPro" id="IPR015422">
    <property type="entry name" value="PyrdxlP-dep_Trfase_small"/>
</dbReference>
<evidence type="ECO:0000256" key="7">
    <source>
        <dbReference type="RuleBase" id="RU000382"/>
    </source>
</evidence>
<dbReference type="GO" id="GO:0030170">
    <property type="term" value="F:pyridoxal phosphate binding"/>
    <property type="evidence" value="ECO:0007669"/>
    <property type="project" value="InterPro"/>
</dbReference>
<dbReference type="EMBL" id="CP061799">
    <property type="protein sequence ID" value="QTA78244.1"/>
    <property type="molecule type" value="Genomic_DNA"/>
</dbReference>
<dbReference type="AlphaFoldDB" id="A0A975B3R4"/>
<dbReference type="Gene3D" id="3.90.1150.10">
    <property type="entry name" value="Aspartate Aminotransferase, domain 1"/>
    <property type="match status" value="1"/>
</dbReference>
<dbReference type="GO" id="GO:0005737">
    <property type="term" value="C:cytoplasm"/>
    <property type="evidence" value="ECO:0007669"/>
    <property type="project" value="TreeGrafter"/>
</dbReference>
<dbReference type="KEGG" id="dli:dnl_04640"/>
<dbReference type="GO" id="GO:0019752">
    <property type="term" value="P:carboxylic acid metabolic process"/>
    <property type="evidence" value="ECO:0007669"/>
    <property type="project" value="InterPro"/>
</dbReference>
<dbReference type="Gene3D" id="3.40.640.10">
    <property type="entry name" value="Type I PLP-dependent aspartate aminotransferase-like (Major domain)"/>
    <property type="match status" value="1"/>
</dbReference>
<evidence type="ECO:0000256" key="3">
    <source>
        <dbReference type="ARBA" id="ARBA00022793"/>
    </source>
</evidence>
<evidence type="ECO:0000313" key="8">
    <source>
        <dbReference type="EMBL" id="QTA78244.1"/>
    </source>
</evidence>
<gene>
    <name evidence="8" type="ORF">dnl_04640</name>
</gene>
<comment type="similarity">
    <text evidence="2 7">Belongs to the group II decarboxylase family.</text>
</comment>
<dbReference type="Pfam" id="PF00282">
    <property type="entry name" value="Pyridoxal_deC"/>
    <property type="match status" value="1"/>
</dbReference>
<dbReference type="Proteomes" id="UP000663720">
    <property type="component" value="Chromosome"/>
</dbReference>
<dbReference type="InterPro" id="IPR022517">
    <property type="entry name" value="Asp_decarboxylase_pyridox"/>
</dbReference>
<organism evidence="8 9">
    <name type="scientific">Desulfonema limicola</name>
    <dbReference type="NCBI Taxonomy" id="45656"/>
    <lineage>
        <taxon>Bacteria</taxon>
        <taxon>Pseudomonadati</taxon>
        <taxon>Thermodesulfobacteriota</taxon>
        <taxon>Desulfobacteria</taxon>
        <taxon>Desulfobacterales</taxon>
        <taxon>Desulfococcaceae</taxon>
        <taxon>Desulfonema</taxon>
    </lineage>
</organism>
<keyword evidence="5 7" id="KW-0456">Lyase</keyword>
<dbReference type="NCBIfam" id="TIGR03799">
    <property type="entry name" value="NOD_PanD_pyr"/>
    <property type="match status" value="1"/>
</dbReference>
<dbReference type="GO" id="GO:0016831">
    <property type="term" value="F:carboxy-lyase activity"/>
    <property type="evidence" value="ECO:0007669"/>
    <property type="project" value="UniProtKB-KW"/>
</dbReference>
<evidence type="ECO:0000256" key="6">
    <source>
        <dbReference type="PIRSR" id="PIRSR602129-50"/>
    </source>
</evidence>
<dbReference type="SUPFAM" id="SSF53383">
    <property type="entry name" value="PLP-dependent transferases"/>
    <property type="match status" value="1"/>
</dbReference>
<keyword evidence="9" id="KW-1185">Reference proteome</keyword>
<accession>A0A975B3R4</accession>
<protein>
    <submittedName>
        <fullName evidence="8">Pyridoxal-dependent decarboxylase</fullName>
    </submittedName>
</protein>
<evidence type="ECO:0000256" key="5">
    <source>
        <dbReference type="ARBA" id="ARBA00023239"/>
    </source>
</evidence>
<name>A0A975B3R4_9BACT</name>
<evidence type="ECO:0000256" key="1">
    <source>
        <dbReference type="ARBA" id="ARBA00001933"/>
    </source>
</evidence>
<keyword evidence="3" id="KW-0210">Decarboxylase</keyword>
<dbReference type="PANTHER" id="PTHR45677:SF8">
    <property type="entry name" value="CYSTEINE SULFINIC ACID DECARBOXYLASE"/>
    <property type="match status" value="1"/>
</dbReference>
<feature type="modified residue" description="N6-(pyridoxal phosphate)lysine" evidence="6">
    <location>
        <position position="348"/>
    </location>
</feature>
<dbReference type="InterPro" id="IPR002129">
    <property type="entry name" value="PyrdxlP-dep_de-COase"/>
</dbReference>
<sequence>MKQTDIGEKTELVANWQTLQRIFIQPENKAARTALVKYMEQILFGLHDFLKKHVGITRELSLETLSERYKNSKISRNPEKKLADVIKGIIEDIAPHAVNVASPYFIGHMTSAIPFFMVHLQTIVAALNQNPVKLETSKVVSILERQVLAKIHRKIYRMTDEFYDRHIQNPDSTLGSFVNDGTLANLTALWVARNAFFKPKDDFTGVEEQGMAAALQAYGYKRCVVLVSQLGHYSLRKAGGILGIGNANIIPVEVDKNSRMNINKLQDIISNIQNNSSGTKILAIVGIAGATETGTIDPLNKISEICKEHKIHFHADAAWGGPALLSEKYKHLLLGIEKADSVTIDGHKQFYMPMGCGMIYFKNPSIMDAIAYHAAYVIRPGSVDLGIRSLEGSRAAVSLVLGSALEIMGAGGYELLINHGIETAGYFAEEIKKRNLFELVTYPQLNILTYRIFPEDLKIKWQTGSMQEKKDITQQVNQININVQRLQREAGKSFVSRTTLKRTDQADMVVFRSVIMNPMTNIDIICEILDEQEEIYNSQFKI</sequence>
<evidence type="ECO:0000256" key="4">
    <source>
        <dbReference type="ARBA" id="ARBA00022898"/>
    </source>
</evidence>
<evidence type="ECO:0000256" key="2">
    <source>
        <dbReference type="ARBA" id="ARBA00009533"/>
    </source>
</evidence>
<proteinExistence type="inferred from homology"/>
<keyword evidence="4 6" id="KW-0663">Pyridoxal phosphate</keyword>
<dbReference type="InterPro" id="IPR015424">
    <property type="entry name" value="PyrdxlP-dep_Trfase"/>
</dbReference>
<dbReference type="InterPro" id="IPR015421">
    <property type="entry name" value="PyrdxlP-dep_Trfase_major"/>
</dbReference>